<keyword evidence="1" id="KW-0808">Transferase</keyword>
<proteinExistence type="predicted"/>
<dbReference type="Proteomes" id="UP001458880">
    <property type="component" value="Unassembled WGS sequence"/>
</dbReference>
<accession>A0AAW1KN19</accession>
<organism evidence="1 2">
    <name type="scientific">Popillia japonica</name>
    <name type="common">Japanese beetle</name>
    <dbReference type="NCBI Taxonomy" id="7064"/>
    <lineage>
        <taxon>Eukaryota</taxon>
        <taxon>Metazoa</taxon>
        <taxon>Ecdysozoa</taxon>
        <taxon>Arthropoda</taxon>
        <taxon>Hexapoda</taxon>
        <taxon>Insecta</taxon>
        <taxon>Pterygota</taxon>
        <taxon>Neoptera</taxon>
        <taxon>Endopterygota</taxon>
        <taxon>Coleoptera</taxon>
        <taxon>Polyphaga</taxon>
        <taxon>Scarabaeiformia</taxon>
        <taxon>Scarabaeidae</taxon>
        <taxon>Rutelinae</taxon>
        <taxon>Popillia</taxon>
    </lineage>
</organism>
<name>A0AAW1KN19_POPJA</name>
<protein>
    <submittedName>
        <fullName evidence="1">Reverse transcriptase (RNA-dependent DNA polymerase)</fullName>
    </submittedName>
</protein>
<reference evidence="1 2" key="1">
    <citation type="journal article" date="2024" name="BMC Genomics">
        <title>De novo assembly and annotation of Popillia japonica's genome with initial clues to its potential as an invasive pest.</title>
        <authorList>
            <person name="Cucini C."/>
            <person name="Boschi S."/>
            <person name="Funari R."/>
            <person name="Cardaioli E."/>
            <person name="Iannotti N."/>
            <person name="Marturano G."/>
            <person name="Paoli F."/>
            <person name="Bruttini M."/>
            <person name="Carapelli A."/>
            <person name="Frati F."/>
            <person name="Nardi F."/>
        </authorList>
    </citation>
    <scope>NUCLEOTIDE SEQUENCE [LARGE SCALE GENOMIC DNA]</scope>
    <source>
        <strain evidence="1">DMR45628</strain>
    </source>
</reference>
<dbReference type="PANTHER" id="PTHR33332">
    <property type="entry name" value="REVERSE TRANSCRIPTASE DOMAIN-CONTAINING PROTEIN"/>
    <property type="match status" value="1"/>
</dbReference>
<gene>
    <name evidence="1" type="ORF">QE152_g21591</name>
</gene>
<dbReference type="AlphaFoldDB" id="A0AAW1KN19"/>
<dbReference type="EMBL" id="JASPKY010000200">
    <property type="protein sequence ID" value="KAK9721339.1"/>
    <property type="molecule type" value="Genomic_DNA"/>
</dbReference>
<evidence type="ECO:0000313" key="1">
    <source>
        <dbReference type="EMBL" id="KAK9721339.1"/>
    </source>
</evidence>
<dbReference type="GO" id="GO:0003964">
    <property type="term" value="F:RNA-directed DNA polymerase activity"/>
    <property type="evidence" value="ECO:0007669"/>
    <property type="project" value="UniProtKB-KW"/>
</dbReference>
<keyword evidence="1" id="KW-0548">Nucleotidyltransferase</keyword>
<sequence length="133" mass="14450">MEIASSIKANCTGVEQGSVMGPILFLLYVMDLPSSIGDCRIYQFADDTSCILNGNALTYVMDLPSSIGDCRIYQFADDTSCILNGNALTTLSTTGNRISNNFNAWCQANSLVLNTSKTALLPFKMDLPDDFQL</sequence>
<keyword evidence="1" id="KW-0695">RNA-directed DNA polymerase</keyword>
<keyword evidence="2" id="KW-1185">Reference proteome</keyword>
<comment type="caution">
    <text evidence="1">The sequence shown here is derived from an EMBL/GenBank/DDBJ whole genome shotgun (WGS) entry which is preliminary data.</text>
</comment>
<evidence type="ECO:0000313" key="2">
    <source>
        <dbReference type="Proteomes" id="UP001458880"/>
    </source>
</evidence>